<organism evidence="1 2">
    <name type="scientific">Candidatus Campbellbacteria bacterium CG22_combo_CG10-13_8_21_14_all_36_13</name>
    <dbReference type="NCBI Taxonomy" id="1974529"/>
    <lineage>
        <taxon>Bacteria</taxon>
        <taxon>Candidatus Campbelliibacteriota</taxon>
    </lineage>
</organism>
<dbReference type="Proteomes" id="UP000231143">
    <property type="component" value="Unassembled WGS sequence"/>
</dbReference>
<evidence type="ECO:0000313" key="2">
    <source>
        <dbReference type="Proteomes" id="UP000231143"/>
    </source>
</evidence>
<evidence type="ECO:0008006" key="3">
    <source>
        <dbReference type="Google" id="ProtNLM"/>
    </source>
</evidence>
<name>A0A2H0DYN4_9BACT</name>
<comment type="caution">
    <text evidence="1">The sequence shown here is derived from an EMBL/GenBank/DDBJ whole genome shotgun (WGS) entry which is preliminary data.</text>
</comment>
<sequence length="158" mass="17403">MKNAFIGILILVFVVLGGVYLFGNKYINVEEKTTGEKLSMDIYKTPSCGCCDIYSKYMSNKGVAVNEINLDHLEDIKGEYSIPHELMACHTSVIDGYAVEGHIPLDAIEKLLSEKPDIKGIALAGMPSGTPGMPGPKMEEWVIYYINTDGSTSEFLRM</sequence>
<gene>
    <name evidence="1" type="ORF">COW81_01065</name>
</gene>
<dbReference type="EMBL" id="PCTT01000013">
    <property type="protein sequence ID" value="PIP87292.1"/>
    <property type="molecule type" value="Genomic_DNA"/>
</dbReference>
<dbReference type="SUPFAM" id="SSF52833">
    <property type="entry name" value="Thioredoxin-like"/>
    <property type="match status" value="1"/>
</dbReference>
<dbReference type="InterPro" id="IPR007332">
    <property type="entry name" value="DUF411"/>
</dbReference>
<protein>
    <recommendedName>
        <fullName evidence="3">CopG family transcriptional regulator</fullName>
    </recommendedName>
</protein>
<dbReference type="InterPro" id="IPR036249">
    <property type="entry name" value="Thioredoxin-like_sf"/>
</dbReference>
<evidence type="ECO:0000313" key="1">
    <source>
        <dbReference type="EMBL" id="PIP87292.1"/>
    </source>
</evidence>
<accession>A0A2H0DYN4</accession>
<reference evidence="1 2" key="1">
    <citation type="submission" date="2017-09" db="EMBL/GenBank/DDBJ databases">
        <title>Depth-based differentiation of microbial function through sediment-hosted aquifers and enrichment of novel symbionts in the deep terrestrial subsurface.</title>
        <authorList>
            <person name="Probst A.J."/>
            <person name="Ladd B."/>
            <person name="Jarett J.K."/>
            <person name="Geller-Mcgrath D.E."/>
            <person name="Sieber C.M."/>
            <person name="Emerson J.B."/>
            <person name="Anantharaman K."/>
            <person name="Thomas B.C."/>
            <person name="Malmstrom R."/>
            <person name="Stieglmeier M."/>
            <person name="Klingl A."/>
            <person name="Woyke T."/>
            <person name="Ryan C.M."/>
            <person name="Banfield J.F."/>
        </authorList>
    </citation>
    <scope>NUCLEOTIDE SEQUENCE [LARGE SCALE GENOMIC DNA]</scope>
    <source>
        <strain evidence="1">CG22_combo_CG10-13_8_21_14_all_36_13</strain>
    </source>
</reference>
<dbReference type="AlphaFoldDB" id="A0A2H0DYN4"/>
<dbReference type="Pfam" id="PF04214">
    <property type="entry name" value="DUF411"/>
    <property type="match status" value="1"/>
</dbReference>
<proteinExistence type="predicted"/>